<name>A0A381NKN6_9ZZZZ</name>
<dbReference type="InterPro" id="IPR001678">
    <property type="entry name" value="MeTrfase_RsmB-F_NOP2_dom"/>
</dbReference>
<dbReference type="GO" id="GO:0006355">
    <property type="term" value="P:regulation of DNA-templated transcription"/>
    <property type="evidence" value="ECO:0007669"/>
    <property type="project" value="InterPro"/>
</dbReference>
<gene>
    <name evidence="6" type="ORF">METZ01_LOCUS7941</name>
</gene>
<organism evidence="6">
    <name type="scientific">marine metagenome</name>
    <dbReference type="NCBI Taxonomy" id="408172"/>
    <lineage>
        <taxon>unclassified sequences</taxon>
        <taxon>metagenomes</taxon>
        <taxon>ecological metagenomes</taxon>
    </lineage>
</organism>
<sequence length="439" mass="50995">MDARLLSFKVLLEYEGANRWLKSIRNDHFIRLKPTKIIAERTIVLTNEVMKWQRLLDSIIDQNLIKNKANLKFPIRNVLRLAIYELIIDEHSPDYAIVHSYVKLSRKIIGSYITGFVNAILRKISIADKYIVKGESPVNIAVGLSYPDWIVKKWINQYGEKKTIKLCEYFNKANPLMIRRNELKIDHKTLIDKLKIDKIHIERYNNSENFYYLRKGTGSLLNNRLFNNGFISIQDRAAGAVVELLDPKPGEVILDACAAPGTKAFYIAEKMKYNGELIASDISKNRINMCYKDSIRHKINWINWCIKNAEEGEFPLLDRALIDAPCSGTGTIGKNPEIRWKCNRDQIKQLKRKQLAIMLNISKYIKPHGVICYSTCSLQREENWDVIDAFLKLNKDYKIDNSENSLPRSWFKKQNIMEIFPPRDKLIGMFAVRLIKIGK</sequence>
<dbReference type="InterPro" id="IPR054728">
    <property type="entry name" value="RsmB-like_ferredoxin"/>
</dbReference>
<evidence type="ECO:0000259" key="5">
    <source>
        <dbReference type="PROSITE" id="PS51686"/>
    </source>
</evidence>
<dbReference type="InterPro" id="IPR035926">
    <property type="entry name" value="NusB-like_sf"/>
</dbReference>
<dbReference type="InterPro" id="IPR049560">
    <property type="entry name" value="MeTrfase_RsmB-F_NOP2_cat"/>
</dbReference>
<dbReference type="Pfam" id="PF22458">
    <property type="entry name" value="RsmF-B_ferredox"/>
    <property type="match status" value="1"/>
</dbReference>
<protein>
    <recommendedName>
        <fullName evidence="5">SAM-dependent MTase RsmB/NOP-type domain-containing protein</fullName>
    </recommendedName>
</protein>
<evidence type="ECO:0000256" key="3">
    <source>
        <dbReference type="ARBA" id="ARBA00022691"/>
    </source>
</evidence>
<dbReference type="PANTHER" id="PTHR22807:SF53">
    <property type="entry name" value="RIBOSOMAL RNA SMALL SUBUNIT METHYLTRANSFERASE B-RELATED"/>
    <property type="match status" value="1"/>
</dbReference>
<dbReference type="Pfam" id="PF01189">
    <property type="entry name" value="Methyltr_RsmB-F"/>
    <property type="match status" value="1"/>
</dbReference>
<evidence type="ECO:0000256" key="4">
    <source>
        <dbReference type="ARBA" id="ARBA00022884"/>
    </source>
</evidence>
<dbReference type="GO" id="GO:0003723">
    <property type="term" value="F:RNA binding"/>
    <property type="evidence" value="ECO:0007669"/>
    <property type="project" value="UniProtKB-KW"/>
</dbReference>
<dbReference type="Pfam" id="PF01029">
    <property type="entry name" value="NusB"/>
    <property type="match status" value="1"/>
</dbReference>
<keyword evidence="1" id="KW-0489">Methyltransferase</keyword>
<dbReference type="InterPro" id="IPR029063">
    <property type="entry name" value="SAM-dependent_MTases_sf"/>
</dbReference>
<proteinExistence type="predicted"/>
<dbReference type="GO" id="GO:0001510">
    <property type="term" value="P:RNA methylation"/>
    <property type="evidence" value="ECO:0007669"/>
    <property type="project" value="InterPro"/>
</dbReference>
<reference evidence="6" key="1">
    <citation type="submission" date="2018-05" db="EMBL/GenBank/DDBJ databases">
        <authorList>
            <person name="Lanie J.A."/>
            <person name="Ng W.-L."/>
            <person name="Kazmierczak K.M."/>
            <person name="Andrzejewski T.M."/>
            <person name="Davidsen T.M."/>
            <person name="Wayne K.J."/>
            <person name="Tettelin H."/>
            <person name="Glass J.I."/>
            <person name="Rusch D."/>
            <person name="Podicherti R."/>
            <person name="Tsui H.-C.T."/>
            <person name="Winkler M.E."/>
        </authorList>
    </citation>
    <scope>NUCLEOTIDE SEQUENCE</scope>
</reference>
<evidence type="ECO:0000256" key="1">
    <source>
        <dbReference type="ARBA" id="ARBA00022603"/>
    </source>
</evidence>
<keyword evidence="2" id="KW-0808">Transferase</keyword>
<dbReference type="SUPFAM" id="SSF48013">
    <property type="entry name" value="NusB-like"/>
    <property type="match status" value="1"/>
</dbReference>
<dbReference type="PRINTS" id="PR02008">
    <property type="entry name" value="RCMTFAMILY"/>
</dbReference>
<dbReference type="PROSITE" id="PS51686">
    <property type="entry name" value="SAM_MT_RSMB_NOP"/>
    <property type="match status" value="1"/>
</dbReference>
<dbReference type="GO" id="GO:0008173">
    <property type="term" value="F:RNA methyltransferase activity"/>
    <property type="evidence" value="ECO:0007669"/>
    <property type="project" value="InterPro"/>
</dbReference>
<dbReference type="SUPFAM" id="SSF53335">
    <property type="entry name" value="S-adenosyl-L-methionine-dependent methyltransferases"/>
    <property type="match status" value="1"/>
</dbReference>
<feature type="domain" description="SAM-dependent MTase RsmB/NOP-type" evidence="5">
    <location>
        <begin position="166"/>
        <end position="437"/>
    </location>
</feature>
<dbReference type="PANTHER" id="PTHR22807">
    <property type="entry name" value="NOP2 YEAST -RELATED NOL1/NOP2/FMU SUN DOMAIN-CONTAINING"/>
    <property type="match status" value="1"/>
</dbReference>
<dbReference type="InterPro" id="IPR006027">
    <property type="entry name" value="NusB_RsmB_TIM44"/>
</dbReference>
<dbReference type="InterPro" id="IPR023267">
    <property type="entry name" value="RCMT"/>
</dbReference>
<evidence type="ECO:0000313" key="6">
    <source>
        <dbReference type="EMBL" id="SUZ55087.1"/>
    </source>
</evidence>
<dbReference type="AlphaFoldDB" id="A0A381NKN6"/>
<dbReference type="Gene3D" id="3.30.70.1170">
    <property type="entry name" value="Sun protein, domain 3"/>
    <property type="match status" value="1"/>
</dbReference>
<keyword evidence="3" id="KW-0949">S-adenosyl-L-methionine</keyword>
<evidence type="ECO:0000256" key="2">
    <source>
        <dbReference type="ARBA" id="ARBA00022679"/>
    </source>
</evidence>
<dbReference type="Gene3D" id="1.10.940.10">
    <property type="entry name" value="NusB-like"/>
    <property type="match status" value="1"/>
</dbReference>
<keyword evidence="4" id="KW-0694">RNA-binding</keyword>
<dbReference type="EMBL" id="UINC01000426">
    <property type="protein sequence ID" value="SUZ55087.1"/>
    <property type="molecule type" value="Genomic_DNA"/>
</dbReference>
<accession>A0A381NKN6</accession>
<dbReference type="Gene3D" id="3.40.50.150">
    <property type="entry name" value="Vaccinia Virus protein VP39"/>
    <property type="match status" value="1"/>
</dbReference>